<feature type="compositionally biased region" description="Low complexity" evidence="1">
    <location>
        <begin position="271"/>
        <end position="290"/>
    </location>
</feature>
<dbReference type="InterPro" id="IPR036291">
    <property type="entry name" value="NAD(P)-bd_dom_sf"/>
</dbReference>
<evidence type="ECO:0000313" key="4">
    <source>
        <dbReference type="Proteomes" id="UP001054857"/>
    </source>
</evidence>
<feature type="region of interest" description="Disordered" evidence="1">
    <location>
        <begin position="256"/>
        <end position="290"/>
    </location>
</feature>
<feature type="non-terminal residue" evidence="3">
    <location>
        <position position="378"/>
    </location>
</feature>
<comment type="caution">
    <text evidence="3">The sequence shown here is derived from an EMBL/GenBank/DDBJ whole genome shotgun (WGS) entry which is preliminary data.</text>
</comment>
<dbReference type="Gene3D" id="3.40.50.720">
    <property type="entry name" value="NAD(P)-binding Rossmann-like Domain"/>
    <property type="match status" value="2"/>
</dbReference>
<dbReference type="Pfam" id="PF04321">
    <property type="entry name" value="RmlD_sub_bind"/>
    <property type="match status" value="1"/>
</dbReference>
<gene>
    <name evidence="3" type="ORF">Agub_g10375</name>
</gene>
<accession>A0AAD3DUQ2</accession>
<keyword evidence="4" id="KW-1185">Reference proteome</keyword>
<evidence type="ECO:0000259" key="2">
    <source>
        <dbReference type="Pfam" id="PF04321"/>
    </source>
</evidence>
<dbReference type="PANTHER" id="PTHR43242:SF1">
    <property type="entry name" value="NAD(P)-BINDING ROSSMANN-FOLD SUPERFAMILY PROTEIN"/>
    <property type="match status" value="1"/>
</dbReference>
<dbReference type="AlphaFoldDB" id="A0AAD3DUQ2"/>
<dbReference type="EMBL" id="BMAR01000024">
    <property type="protein sequence ID" value="GFR48479.1"/>
    <property type="molecule type" value="Genomic_DNA"/>
</dbReference>
<name>A0AAD3DUQ2_9CHLO</name>
<dbReference type="SUPFAM" id="SSF51735">
    <property type="entry name" value="NAD(P)-binding Rossmann-fold domains"/>
    <property type="match status" value="1"/>
</dbReference>
<organism evidence="3 4">
    <name type="scientific">Astrephomene gubernaculifera</name>
    <dbReference type="NCBI Taxonomy" id="47775"/>
    <lineage>
        <taxon>Eukaryota</taxon>
        <taxon>Viridiplantae</taxon>
        <taxon>Chlorophyta</taxon>
        <taxon>core chlorophytes</taxon>
        <taxon>Chlorophyceae</taxon>
        <taxon>CS clade</taxon>
        <taxon>Chlamydomonadales</taxon>
        <taxon>Astrephomenaceae</taxon>
        <taxon>Astrephomene</taxon>
    </lineage>
</organism>
<sequence>MTSLLKNVLVTGGSGYLGQFLVHALAKEYKVHYTYGTHPLWSAPEGAIAHKVDLVTGEGLREAFQQATFHAVVNCAAMSQPGACEASPEAARSVNVPIHLVDCLLHQEERGGGPAVLVHISTDQVYDGSKAHWKEDDPCTPVNVYGRTKLEAEQLLLARLPEPYPLLILRSSIIYGPPPPETVHRTLFLQFVAAAVQGDKPTTFFSDEWRNPVYVRDLQRLVLLAVRRCTDTDVGAAGAAAGAAAVDALQEEVPGTSHSCAGAAESRSAVQGATGPEAAEQQQPQQDGQQEGRLLWRHRVFNAGGPERLSRVDMARQVADCLGCGYNSIVAVPSSSVSRSAASPPDISMDVTRLAADLGFRMTPFREALQEIFRSSDL</sequence>
<reference evidence="3 4" key="1">
    <citation type="journal article" date="2021" name="Sci. Rep.">
        <title>Genome sequencing of the multicellular alga Astrephomene provides insights into convergent evolution of germ-soma differentiation.</title>
        <authorList>
            <person name="Yamashita S."/>
            <person name="Yamamoto K."/>
            <person name="Matsuzaki R."/>
            <person name="Suzuki S."/>
            <person name="Yamaguchi H."/>
            <person name="Hirooka S."/>
            <person name="Minakuchi Y."/>
            <person name="Miyagishima S."/>
            <person name="Kawachi M."/>
            <person name="Toyoda A."/>
            <person name="Nozaki H."/>
        </authorList>
    </citation>
    <scope>NUCLEOTIDE SEQUENCE [LARGE SCALE GENOMIC DNA]</scope>
    <source>
        <strain evidence="3 4">NIES-4017</strain>
    </source>
</reference>
<feature type="domain" description="RmlD-like substrate binding" evidence="2">
    <location>
        <begin position="7"/>
        <end position="230"/>
    </location>
</feature>
<protein>
    <recommendedName>
        <fullName evidence="2">RmlD-like substrate binding domain-containing protein</fullName>
    </recommendedName>
</protein>
<proteinExistence type="predicted"/>
<dbReference type="PANTHER" id="PTHR43242">
    <property type="entry name" value="NAD(P)-BINDING ROSSMANN-FOLD SUPERFAMILY PROTEIN"/>
    <property type="match status" value="1"/>
</dbReference>
<evidence type="ECO:0000256" key="1">
    <source>
        <dbReference type="SAM" id="MobiDB-lite"/>
    </source>
</evidence>
<dbReference type="Proteomes" id="UP001054857">
    <property type="component" value="Unassembled WGS sequence"/>
</dbReference>
<evidence type="ECO:0000313" key="3">
    <source>
        <dbReference type="EMBL" id="GFR48479.1"/>
    </source>
</evidence>
<dbReference type="InterPro" id="IPR029903">
    <property type="entry name" value="RmlD-like-bd"/>
</dbReference>